<gene>
    <name evidence="1" type="ordered locus">slr0816</name>
</gene>
<evidence type="ECO:0000313" key="1">
    <source>
        <dbReference type="EMBL" id="BAA18125.1"/>
    </source>
</evidence>
<protein>
    <submittedName>
        <fullName evidence="1">Slr0816 protein</fullName>
    </submittedName>
</protein>
<dbReference type="STRING" id="1148.gene:10498996"/>
<organism evidence="1 2">
    <name type="scientific">Synechocystis sp. (strain ATCC 27184 / PCC 6803 / Kazusa)</name>
    <dbReference type="NCBI Taxonomy" id="1111708"/>
    <lineage>
        <taxon>Bacteria</taxon>
        <taxon>Bacillati</taxon>
        <taxon>Cyanobacteriota</taxon>
        <taxon>Cyanophyceae</taxon>
        <taxon>Synechococcales</taxon>
        <taxon>Merismopediaceae</taxon>
        <taxon>Synechocystis</taxon>
    </lineage>
</organism>
<name>P74049_SYNY3</name>
<dbReference type="InParanoid" id="P74049"/>
<dbReference type="Pfam" id="PF02620">
    <property type="entry name" value="YceD"/>
    <property type="match status" value="1"/>
</dbReference>
<dbReference type="PIR" id="S75564">
    <property type="entry name" value="S75564"/>
</dbReference>
<sequence>MVIQPIYLPHLLKQPRCTQVLAIDQAIADLKTLTPVRGEVSVRHGGTFLEVKAEAETIVTLHCDRCAQSYNQRLALDTKEILWLDNQGENTIPVLERELSWDDLSEVLPPDGHFDVETWLYEQFNLALPLKNLCGKDCQAPQVPDDGTGNGFDRRWAALADLKQQWN</sequence>
<proteinExistence type="predicted"/>
<evidence type="ECO:0000313" key="2">
    <source>
        <dbReference type="Proteomes" id="UP000001425"/>
    </source>
</evidence>
<dbReference type="EnsemblBacteria" id="BAA18125">
    <property type="protein sequence ID" value="BAA18125"/>
    <property type="gene ID" value="BAA18125"/>
</dbReference>
<dbReference type="InterPro" id="IPR044985">
    <property type="entry name" value="YceD_plant"/>
</dbReference>
<dbReference type="InterPro" id="IPR003772">
    <property type="entry name" value="YceD"/>
</dbReference>
<reference evidence="1 2" key="2">
    <citation type="journal article" date="1996" name="DNA Res.">
        <title>Sequence analysis of the genome of the unicellular cyanobacterium Synechocystis sp. strain PCC6803. II. Sequence determination of the entire genome and assignment of potential protein-coding regions.</title>
        <authorList>
            <person name="Kaneko T."/>
            <person name="Sato S."/>
            <person name="Kotani H."/>
            <person name="Tanaka A."/>
            <person name="Asamizu E."/>
            <person name="Nakamura Y."/>
            <person name="Miyajima N."/>
            <person name="Hirosawa M."/>
            <person name="Sugiura M."/>
            <person name="Sasamoto S."/>
            <person name="Kimura T."/>
            <person name="Hosouchi T."/>
            <person name="Matsuno A."/>
            <person name="Muraki A."/>
            <person name="Nakazaki N."/>
            <person name="Naruo K."/>
            <person name="Okumura S."/>
            <person name="Shimpo S."/>
            <person name="Takeuchi C."/>
            <person name="Wada T."/>
            <person name="Watanabe A."/>
            <person name="Yamada M."/>
            <person name="Yasuda M."/>
            <person name="Tabata S."/>
        </authorList>
    </citation>
    <scope>NUCLEOTIDE SEQUENCE [LARGE SCALE GENOMIC DNA]</scope>
    <source>
        <strain evidence="2">ATCC 27184 / PCC 6803 / Kazusa</strain>
    </source>
</reference>
<reference evidence="1 2" key="1">
    <citation type="journal article" date="1995" name="DNA Res.">
        <title>Sequence analysis of the genome of the unicellular cyanobacterium Synechocystis sp. strain PCC6803. I. Sequence features in the 1 Mb region from map positions 64% to 92% of the genome.</title>
        <authorList>
            <person name="Kaneko T."/>
            <person name="Tanaka A."/>
            <person name="Sato S."/>
            <person name="Kotani H."/>
            <person name="Sazuka T."/>
            <person name="Miyajima N."/>
            <person name="Sugiura M."/>
            <person name="Tabata S."/>
        </authorList>
    </citation>
    <scope>NUCLEOTIDE SEQUENCE [LARGE SCALE GENOMIC DNA]</scope>
    <source>
        <strain evidence="2">ATCC 27184 / PCC 6803 / Kazusa</strain>
    </source>
</reference>
<dbReference type="AlphaFoldDB" id="P74049"/>
<dbReference type="Proteomes" id="UP000001425">
    <property type="component" value="Chromosome"/>
</dbReference>
<keyword evidence="2" id="KW-1185">Reference proteome</keyword>
<dbReference type="EMBL" id="BA000022">
    <property type="protein sequence ID" value="BAA18125.1"/>
    <property type="molecule type" value="Genomic_DNA"/>
</dbReference>
<dbReference type="eggNOG" id="COG1399">
    <property type="taxonomic scope" value="Bacteria"/>
</dbReference>
<dbReference type="PaxDb" id="1148-1653209"/>
<accession>P74049</accession>
<dbReference type="PANTHER" id="PTHR37734:SF1">
    <property type="entry name" value="LARGE RIBOSOMAL RNA SUBUNIT ACCUMULATION PROTEIN YCED HOMOLOG 2, CHLOROPLASTIC"/>
    <property type="match status" value="1"/>
</dbReference>
<dbReference type="KEGG" id="syn:slr0816"/>
<dbReference type="PANTHER" id="PTHR37734">
    <property type="entry name" value="LARGE RIBOSOMAL RNA SUBUNIT ACCUMULATION PROTEIN YCED HOMOLOG 2, CHLOROPLASTIC"/>
    <property type="match status" value="1"/>
</dbReference>